<accession>A0A832A298</accession>
<dbReference type="AlphaFoldDB" id="A0A832A298"/>
<protein>
    <submittedName>
        <fullName evidence="1">Uncharacterized protein</fullName>
    </submittedName>
</protein>
<sequence>MVKRKERISFPDSKISETFLDFAEPLLLSAGAKITKHQFEKALRIAFTVWNSVVYDTVNGNSNFVTELKKYVADDPSAEALIERMISRKKTMFGDDLRLIGDYKIMNKKGQWRLRAEARDPVNKL</sequence>
<proteinExistence type="predicted"/>
<name>A0A832A298_9BACT</name>
<dbReference type="EMBL" id="DSTK01000012">
    <property type="protein sequence ID" value="HFK96372.1"/>
    <property type="molecule type" value="Genomic_DNA"/>
</dbReference>
<gene>
    <name evidence="1" type="ORF">ENS06_03480</name>
</gene>
<reference evidence="1" key="1">
    <citation type="journal article" date="2020" name="mSystems">
        <title>Genome- and Community-Level Interaction Insights into Carbon Utilization and Element Cycling Functions of Hydrothermarchaeota in Hydrothermal Sediment.</title>
        <authorList>
            <person name="Zhou Z."/>
            <person name="Liu Y."/>
            <person name="Xu W."/>
            <person name="Pan J."/>
            <person name="Luo Z.H."/>
            <person name="Li M."/>
        </authorList>
    </citation>
    <scope>NUCLEOTIDE SEQUENCE [LARGE SCALE GENOMIC DNA]</scope>
    <source>
        <strain evidence="1">SpSt-456</strain>
    </source>
</reference>
<comment type="caution">
    <text evidence="1">The sequence shown here is derived from an EMBL/GenBank/DDBJ whole genome shotgun (WGS) entry which is preliminary data.</text>
</comment>
<evidence type="ECO:0000313" key="1">
    <source>
        <dbReference type="EMBL" id="HFK96372.1"/>
    </source>
</evidence>
<organism evidence="1">
    <name type="scientific">Desulfacinum infernum</name>
    <dbReference type="NCBI Taxonomy" id="35837"/>
    <lineage>
        <taxon>Bacteria</taxon>
        <taxon>Pseudomonadati</taxon>
        <taxon>Thermodesulfobacteriota</taxon>
        <taxon>Syntrophobacteria</taxon>
        <taxon>Syntrophobacterales</taxon>
        <taxon>Syntrophobacteraceae</taxon>
        <taxon>Desulfacinum</taxon>
    </lineage>
</organism>